<dbReference type="GO" id="GO:0009279">
    <property type="term" value="C:cell outer membrane"/>
    <property type="evidence" value="ECO:0007669"/>
    <property type="project" value="UniProtKB-SubCell"/>
</dbReference>
<evidence type="ECO:0000256" key="9">
    <source>
        <dbReference type="ARBA" id="ARBA00023237"/>
    </source>
</evidence>
<dbReference type="Pfam" id="PF13715">
    <property type="entry name" value="CarbopepD_reg_2"/>
    <property type="match status" value="1"/>
</dbReference>
<dbReference type="InterPro" id="IPR037066">
    <property type="entry name" value="Plug_dom_sf"/>
</dbReference>
<dbReference type="InterPro" id="IPR000531">
    <property type="entry name" value="Beta-barrel_TonB"/>
</dbReference>
<evidence type="ECO:0000256" key="8">
    <source>
        <dbReference type="ARBA" id="ARBA00023170"/>
    </source>
</evidence>
<proteinExistence type="inferred from homology"/>
<evidence type="ECO:0000256" key="1">
    <source>
        <dbReference type="ARBA" id="ARBA00004571"/>
    </source>
</evidence>
<dbReference type="OrthoDB" id="9795928at2"/>
<dbReference type="InterPro" id="IPR036942">
    <property type="entry name" value="Beta-barrel_TonB_sf"/>
</dbReference>
<keyword evidence="7 10" id="KW-0472">Membrane</keyword>
<dbReference type="GO" id="GO:0015344">
    <property type="term" value="F:siderophore uptake transmembrane transporter activity"/>
    <property type="evidence" value="ECO:0007669"/>
    <property type="project" value="TreeGrafter"/>
</dbReference>
<dbReference type="Pfam" id="PF07715">
    <property type="entry name" value="Plug"/>
    <property type="match status" value="1"/>
</dbReference>
<evidence type="ECO:0000259" key="14">
    <source>
        <dbReference type="Pfam" id="PF07715"/>
    </source>
</evidence>
<evidence type="ECO:0000256" key="11">
    <source>
        <dbReference type="RuleBase" id="RU003357"/>
    </source>
</evidence>
<evidence type="ECO:0000313" key="15">
    <source>
        <dbReference type="EMBL" id="TDE11058.1"/>
    </source>
</evidence>
<dbReference type="PROSITE" id="PS52016">
    <property type="entry name" value="TONB_DEPENDENT_REC_3"/>
    <property type="match status" value="1"/>
</dbReference>
<comment type="similarity">
    <text evidence="10 11">Belongs to the TonB-dependent receptor family.</text>
</comment>
<keyword evidence="3 10" id="KW-1134">Transmembrane beta strand</keyword>
<dbReference type="SUPFAM" id="SSF49464">
    <property type="entry name" value="Carboxypeptidase regulatory domain-like"/>
    <property type="match status" value="1"/>
</dbReference>
<dbReference type="PANTHER" id="PTHR30069">
    <property type="entry name" value="TONB-DEPENDENT OUTER MEMBRANE RECEPTOR"/>
    <property type="match status" value="1"/>
</dbReference>
<dbReference type="Pfam" id="PF00593">
    <property type="entry name" value="TonB_dep_Rec_b-barrel"/>
    <property type="match status" value="1"/>
</dbReference>
<dbReference type="InterPro" id="IPR008969">
    <property type="entry name" value="CarboxyPept-like_regulatory"/>
</dbReference>
<gene>
    <name evidence="15" type="ORF">E0F88_26545</name>
</gene>
<feature type="signal peptide" evidence="12">
    <location>
        <begin position="1"/>
        <end position="19"/>
    </location>
</feature>
<dbReference type="SUPFAM" id="SSF56935">
    <property type="entry name" value="Porins"/>
    <property type="match status" value="1"/>
</dbReference>
<sequence>MIKIVFVFFLSILGSFTYAQNPSCACFIKGVVRDQHSGLPIVGATVLIVGQNNGVFTDQQGKYQFNNLCPGAHEIECRIVGYNPFRQKLDLTAGHEENFTLQESEVHLKDVEITAHRTDAPSSQPLTTLSGTELFQTRGENLAESLKSLTGVTALQTGSSISKPVIHGMHSNRVLIMNNGVRQEGQQWGSEHAPEIDPFVATRLSVVKGAAGVRYGSDAIGGVILVEPEELPFDKTLSGEVNLVGFSNGRQGVASGTLQGRVKGFTGFGWRAQGTIKRGGNIRTPNYFLDNTGLSEKNFSLSAGYRHKGFGLDIFYSRFDTQIGIFSGSHIGSVTDLLAVIKNGEPLVKSGFSYNIGRPNQNVTHNLIKAEAHYHFDDGNRIQWTIAQQLNDRNEFDLHRPRNDSIATLNHPELTFKLNTLTNDVVWDHKPIAQKITGQVGISSLYQYNLMSGRPLIPNFNQFNIGIFWIERYIKNNWEFEAGARYDYRTLSTHRIVNRVKVSNDFTFSNFSGTFGATKNISRQLSARLNVGTAWRAPNVSELFSDGVHHGAAAFEKGDSTLLQEKAINTVGSIKYSSEKLTIELGGYYNYIADYIYLKPQPEPILTIRGAFPYFKYTQTDAIFKGIDLSVGWEIIKNFTLTSKLSYLRVYDKRNDGYLVMIPPNRLDNQFKYEFPSFGKWQKVSVSAGNLLVARQKRVPANSDFSPPPPAYSLWNIQAGGSIPISKKNELEINVSVQNLFNTAYRDYLNRFRYYSDDMGRQASLRLKWKFGV</sequence>
<feature type="chain" id="PRO_5020748333" evidence="12">
    <location>
        <begin position="20"/>
        <end position="773"/>
    </location>
</feature>
<keyword evidence="9 10" id="KW-0998">Cell outer membrane</keyword>
<keyword evidence="16" id="KW-1185">Reference proteome</keyword>
<organism evidence="15 16">
    <name type="scientific">Dyadobacter psychrotolerans</name>
    <dbReference type="NCBI Taxonomy" id="2541721"/>
    <lineage>
        <taxon>Bacteria</taxon>
        <taxon>Pseudomonadati</taxon>
        <taxon>Bacteroidota</taxon>
        <taxon>Cytophagia</taxon>
        <taxon>Cytophagales</taxon>
        <taxon>Spirosomataceae</taxon>
        <taxon>Dyadobacter</taxon>
    </lineage>
</organism>
<dbReference type="EMBL" id="SMFL01000013">
    <property type="protein sequence ID" value="TDE11058.1"/>
    <property type="molecule type" value="Genomic_DNA"/>
</dbReference>
<dbReference type="InterPro" id="IPR039426">
    <property type="entry name" value="TonB-dep_rcpt-like"/>
</dbReference>
<evidence type="ECO:0000313" key="16">
    <source>
        <dbReference type="Proteomes" id="UP000294850"/>
    </source>
</evidence>
<evidence type="ECO:0000256" key="6">
    <source>
        <dbReference type="ARBA" id="ARBA00023077"/>
    </source>
</evidence>
<evidence type="ECO:0000256" key="3">
    <source>
        <dbReference type="ARBA" id="ARBA00022452"/>
    </source>
</evidence>
<dbReference type="RefSeq" id="WP_131961319.1">
    <property type="nucleotide sequence ID" value="NZ_SMFL01000013.1"/>
</dbReference>
<keyword evidence="8 15" id="KW-0675">Receptor</keyword>
<evidence type="ECO:0000256" key="10">
    <source>
        <dbReference type="PROSITE-ProRule" id="PRU01360"/>
    </source>
</evidence>
<keyword evidence="4 10" id="KW-0812">Transmembrane</keyword>
<dbReference type="Proteomes" id="UP000294850">
    <property type="component" value="Unassembled WGS sequence"/>
</dbReference>
<comment type="subcellular location">
    <subcellularLocation>
        <location evidence="1 10">Cell outer membrane</location>
        <topology evidence="1 10">Multi-pass membrane protein</topology>
    </subcellularLocation>
</comment>
<reference evidence="15 16" key="1">
    <citation type="submission" date="2019-03" db="EMBL/GenBank/DDBJ databases">
        <title>Dyadobacter AR-3-6 sp. nov., isolated from arctic soil.</title>
        <authorList>
            <person name="Chaudhary D.K."/>
        </authorList>
    </citation>
    <scope>NUCLEOTIDE SEQUENCE [LARGE SCALE GENOMIC DNA]</scope>
    <source>
        <strain evidence="15 16">AR-3-6</strain>
    </source>
</reference>
<evidence type="ECO:0000256" key="7">
    <source>
        <dbReference type="ARBA" id="ARBA00023136"/>
    </source>
</evidence>
<comment type="caution">
    <text evidence="15">The sequence shown here is derived from an EMBL/GenBank/DDBJ whole genome shotgun (WGS) entry which is preliminary data.</text>
</comment>
<evidence type="ECO:0000256" key="4">
    <source>
        <dbReference type="ARBA" id="ARBA00022692"/>
    </source>
</evidence>
<dbReference type="Gene3D" id="2.170.130.10">
    <property type="entry name" value="TonB-dependent receptor, plug domain"/>
    <property type="match status" value="1"/>
</dbReference>
<evidence type="ECO:0000259" key="13">
    <source>
        <dbReference type="Pfam" id="PF00593"/>
    </source>
</evidence>
<dbReference type="GO" id="GO:0044718">
    <property type="term" value="P:siderophore transmembrane transport"/>
    <property type="evidence" value="ECO:0007669"/>
    <property type="project" value="TreeGrafter"/>
</dbReference>
<evidence type="ECO:0000256" key="2">
    <source>
        <dbReference type="ARBA" id="ARBA00022448"/>
    </source>
</evidence>
<feature type="domain" description="TonB-dependent receptor plug" evidence="14">
    <location>
        <begin position="123"/>
        <end position="223"/>
    </location>
</feature>
<keyword evidence="6 11" id="KW-0798">TonB box</keyword>
<keyword evidence="2 10" id="KW-0813">Transport</keyword>
<feature type="domain" description="TonB-dependent receptor-like beta-barrel" evidence="13">
    <location>
        <begin position="258"/>
        <end position="740"/>
    </location>
</feature>
<dbReference type="Gene3D" id="2.40.170.20">
    <property type="entry name" value="TonB-dependent receptor, beta-barrel domain"/>
    <property type="match status" value="1"/>
</dbReference>
<name>A0A4V2Z319_9BACT</name>
<dbReference type="InterPro" id="IPR012910">
    <property type="entry name" value="Plug_dom"/>
</dbReference>
<dbReference type="AlphaFoldDB" id="A0A4V2Z319"/>
<evidence type="ECO:0000256" key="5">
    <source>
        <dbReference type="ARBA" id="ARBA00022729"/>
    </source>
</evidence>
<evidence type="ECO:0000256" key="12">
    <source>
        <dbReference type="SAM" id="SignalP"/>
    </source>
</evidence>
<protein>
    <submittedName>
        <fullName evidence="15">TonB-dependent receptor</fullName>
    </submittedName>
</protein>
<keyword evidence="5 12" id="KW-0732">Signal</keyword>
<accession>A0A4V2Z319</accession>
<dbReference type="Gene3D" id="2.60.40.1120">
    <property type="entry name" value="Carboxypeptidase-like, regulatory domain"/>
    <property type="match status" value="1"/>
</dbReference>
<dbReference type="PANTHER" id="PTHR30069:SF29">
    <property type="entry name" value="HEMOGLOBIN AND HEMOGLOBIN-HAPTOGLOBIN-BINDING PROTEIN 1-RELATED"/>
    <property type="match status" value="1"/>
</dbReference>